<accession>A0A518H1W1</accession>
<dbReference type="Proteomes" id="UP000317835">
    <property type="component" value="Chromosome"/>
</dbReference>
<protein>
    <recommendedName>
        <fullName evidence="4">PEP-CTERM protein-sorting domain-containing protein</fullName>
    </recommendedName>
</protein>
<feature type="region of interest" description="Disordered" evidence="1">
    <location>
        <begin position="249"/>
        <end position="272"/>
    </location>
</feature>
<dbReference type="OrthoDB" id="280583at2"/>
<organism evidence="2 3">
    <name type="scientific">Tautonia plasticadhaerens</name>
    <dbReference type="NCBI Taxonomy" id="2527974"/>
    <lineage>
        <taxon>Bacteria</taxon>
        <taxon>Pseudomonadati</taxon>
        <taxon>Planctomycetota</taxon>
        <taxon>Planctomycetia</taxon>
        <taxon>Isosphaerales</taxon>
        <taxon>Isosphaeraceae</taxon>
        <taxon>Tautonia</taxon>
    </lineage>
</organism>
<keyword evidence="3" id="KW-1185">Reference proteome</keyword>
<evidence type="ECO:0000313" key="2">
    <source>
        <dbReference type="EMBL" id="QDV34815.1"/>
    </source>
</evidence>
<proteinExistence type="predicted"/>
<feature type="compositionally biased region" description="Low complexity" evidence="1">
    <location>
        <begin position="258"/>
        <end position="272"/>
    </location>
</feature>
<dbReference type="RefSeq" id="WP_145269982.1">
    <property type="nucleotide sequence ID" value="NZ_CP036426.1"/>
</dbReference>
<sequence>MRPSTLALRSGYGPLCAALVWLGLATEVRAEWLINVDFNAQDSPTYSGAGVLGASGDVWNGIVGTSHTGDMLLVDSANADTGVTLSYRDFDPASDAAGSAIFAGTPYDALLRDYLIAPGNDLGFAGIVTFSGLTPGGTYRLILYSVANLPDRGATFTANGDSQVVVPSGIPVLAQGDNYADFTTRADATGMITITASSGDGSEADLNGFQLQQLATAVIPEPASLVNVLLGIALLGGGVACRRLRGNAQASAEPSNLAPQRTRPAAAAPSHA</sequence>
<evidence type="ECO:0000256" key="1">
    <source>
        <dbReference type="SAM" id="MobiDB-lite"/>
    </source>
</evidence>
<reference evidence="2 3" key="1">
    <citation type="submission" date="2019-02" db="EMBL/GenBank/DDBJ databases">
        <title>Deep-cultivation of Planctomycetes and their phenomic and genomic characterization uncovers novel biology.</title>
        <authorList>
            <person name="Wiegand S."/>
            <person name="Jogler M."/>
            <person name="Boedeker C."/>
            <person name="Pinto D."/>
            <person name="Vollmers J."/>
            <person name="Rivas-Marin E."/>
            <person name="Kohn T."/>
            <person name="Peeters S.H."/>
            <person name="Heuer A."/>
            <person name="Rast P."/>
            <person name="Oberbeckmann S."/>
            <person name="Bunk B."/>
            <person name="Jeske O."/>
            <person name="Meyerdierks A."/>
            <person name="Storesund J.E."/>
            <person name="Kallscheuer N."/>
            <person name="Luecker S."/>
            <person name="Lage O.M."/>
            <person name="Pohl T."/>
            <person name="Merkel B.J."/>
            <person name="Hornburger P."/>
            <person name="Mueller R.-W."/>
            <person name="Bruemmer F."/>
            <person name="Labrenz M."/>
            <person name="Spormann A.M."/>
            <person name="Op den Camp H."/>
            <person name="Overmann J."/>
            <person name="Amann R."/>
            <person name="Jetten M.S.M."/>
            <person name="Mascher T."/>
            <person name="Medema M.H."/>
            <person name="Devos D.P."/>
            <person name="Kaster A.-K."/>
            <person name="Ovreas L."/>
            <person name="Rohde M."/>
            <person name="Galperin M.Y."/>
            <person name="Jogler C."/>
        </authorList>
    </citation>
    <scope>NUCLEOTIDE SEQUENCE [LARGE SCALE GENOMIC DNA]</scope>
    <source>
        <strain evidence="2 3">ElP</strain>
    </source>
</reference>
<evidence type="ECO:0000313" key="3">
    <source>
        <dbReference type="Proteomes" id="UP000317835"/>
    </source>
</evidence>
<name>A0A518H1W1_9BACT</name>
<dbReference type="AlphaFoldDB" id="A0A518H1W1"/>
<dbReference type="EMBL" id="CP036426">
    <property type="protein sequence ID" value="QDV34815.1"/>
    <property type="molecule type" value="Genomic_DNA"/>
</dbReference>
<evidence type="ECO:0008006" key="4">
    <source>
        <dbReference type="Google" id="ProtNLM"/>
    </source>
</evidence>
<dbReference type="KEGG" id="tpla:ElP_27120"/>
<gene>
    <name evidence="2" type="ORF">ElP_27120</name>
</gene>